<feature type="region of interest" description="Disordered" evidence="3">
    <location>
        <begin position="1"/>
        <end position="37"/>
    </location>
</feature>
<dbReference type="GO" id="GO:0005634">
    <property type="term" value="C:nucleus"/>
    <property type="evidence" value="ECO:0007669"/>
    <property type="project" value="UniProtKB-SubCell"/>
</dbReference>
<dbReference type="SMART" id="SM00066">
    <property type="entry name" value="GAL4"/>
    <property type="match status" value="1"/>
</dbReference>
<dbReference type="GO" id="GO:0008270">
    <property type="term" value="F:zinc ion binding"/>
    <property type="evidence" value="ECO:0007669"/>
    <property type="project" value="InterPro"/>
</dbReference>
<evidence type="ECO:0000313" key="5">
    <source>
        <dbReference type="Proteomes" id="UP000322225"/>
    </source>
</evidence>
<feature type="region of interest" description="Disordered" evidence="3">
    <location>
        <begin position="85"/>
        <end position="183"/>
    </location>
</feature>
<proteinExistence type="predicted"/>
<feature type="compositionally biased region" description="Basic and acidic residues" evidence="3">
    <location>
        <begin position="142"/>
        <end position="152"/>
    </location>
</feature>
<dbReference type="AlphaFoldDB" id="A0A5M6BVL3"/>
<evidence type="ECO:0000256" key="1">
    <source>
        <dbReference type="ARBA" id="ARBA00004123"/>
    </source>
</evidence>
<accession>A0A5M6BVL3</accession>
<dbReference type="GeneID" id="43591950"/>
<dbReference type="Gene3D" id="4.10.240.10">
    <property type="entry name" value="Zn(2)-C6 fungal-type DNA-binding domain"/>
    <property type="match status" value="1"/>
</dbReference>
<reference evidence="4" key="2">
    <citation type="submission" date="2024-01" db="EMBL/GenBank/DDBJ databases">
        <title>Comparative genomics of Cryptococcus and Kwoniella reveals pathogenesis evolution and contrasting modes of karyotype evolution via chromosome fusion or intercentromeric recombination.</title>
        <authorList>
            <person name="Coelho M.A."/>
            <person name="David-Palma M."/>
            <person name="Shea T."/>
            <person name="Bowers K."/>
            <person name="McGinley-Smith S."/>
            <person name="Mohammad A.W."/>
            <person name="Gnirke A."/>
            <person name="Yurkov A.M."/>
            <person name="Nowrousian M."/>
            <person name="Sun S."/>
            <person name="Cuomo C.A."/>
            <person name="Heitman J."/>
        </authorList>
    </citation>
    <scope>NUCLEOTIDE SEQUENCE</scope>
    <source>
        <strain evidence="4">CBS 12478</strain>
    </source>
</reference>
<feature type="region of interest" description="Disordered" evidence="3">
    <location>
        <begin position="350"/>
        <end position="372"/>
    </location>
</feature>
<dbReference type="PANTHER" id="PTHR37534:SF20">
    <property type="entry name" value="PRO1A C6 ZINK-FINGER PROTEIN"/>
    <property type="match status" value="1"/>
</dbReference>
<dbReference type="CDD" id="cd00067">
    <property type="entry name" value="GAL4"/>
    <property type="match status" value="1"/>
</dbReference>
<dbReference type="InterPro" id="IPR001138">
    <property type="entry name" value="Zn2Cys6_DnaBD"/>
</dbReference>
<dbReference type="OrthoDB" id="5419315at2759"/>
<dbReference type="InterPro" id="IPR036864">
    <property type="entry name" value="Zn2-C6_fun-type_DNA-bd_sf"/>
</dbReference>
<dbReference type="RefSeq" id="XP_031857947.1">
    <property type="nucleotide sequence ID" value="XM_032007779.1"/>
</dbReference>
<dbReference type="InterPro" id="IPR021858">
    <property type="entry name" value="Fun_TF"/>
</dbReference>
<gene>
    <name evidence="4" type="ORF">CI109_105911</name>
</gene>
<organism evidence="4 5">
    <name type="scientific">Kwoniella shandongensis</name>
    <dbReference type="NCBI Taxonomy" id="1734106"/>
    <lineage>
        <taxon>Eukaryota</taxon>
        <taxon>Fungi</taxon>
        <taxon>Dikarya</taxon>
        <taxon>Basidiomycota</taxon>
        <taxon>Agaricomycotina</taxon>
        <taxon>Tremellomycetes</taxon>
        <taxon>Tremellales</taxon>
        <taxon>Cryptococcaceae</taxon>
        <taxon>Kwoniella</taxon>
    </lineage>
</organism>
<keyword evidence="2" id="KW-0539">Nucleus</keyword>
<feature type="compositionally biased region" description="Polar residues" evidence="3">
    <location>
        <begin position="174"/>
        <end position="183"/>
    </location>
</feature>
<comment type="subcellular location">
    <subcellularLocation>
        <location evidence="1">Nucleus</location>
    </subcellularLocation>
</comment>
<dbReference type="EMBL" id="CP144061">
    <property type="protein sequence ID" value="WWD21426.1"/>
    <property type="molecule type" value="Genomic_DNA"/>
</dbReference>
<dbReference type="Proteomes" id="UP000322225">
    <property type="component" value="Chromosome 11"/>
</dbReference>
<evidence type="ECO:0000313" key="4">
    <source>
        <dbReference type="EMBL" id="WWD21426.1"/>
    </source>
</evidence>
<reference evidence="4" key="1">
    <citation type="submission" date="2017-08" db="EMBL/GenBank/DDBJ databases">
        <authorList>
            <person name="Cuomo C."/>
            <person name="Billmyre B."/>
            <person name="Heitman J."/>
        </authorList>
    </citation>
    <scope>NUCLEOTIDE SEQUENCE</scope>
    <source>
        <strain evidence="4">CBS 12478</strain>
    </source>
</reference>
<evidence type="ECO:0000256" key="3">
    <source>
        <dbReference type="SAM" id="MobiDB-lite"/>
    </source>
</evidence>
<dbReference type="PANTHER" id="PTHR37534">
    <property type="entry name" value="TRANSCRIPTIONAL ACTIVATOR PROTEIN UGA3"/>
    <property type="match status" value="1"/>
</dbReference>
<dbReference type="SUPFAM" id="SSF57701">
    <property type="entry name" value="Zn2/Cys6 DNA-binding domain"/>
    <property type="match status" value="1"/>
</dbReference>
<dbReference type="KEGG" id="ksn:43591950"/>
<evidence type="ECO:0000256" key="2">
    <source>
        <dbReference type="ARBA" id="ARBA00023242"/>
    </source>
</evidence>
<dbReference type="PROSITE" id="PS00463">
    <property type="entry name" value="ZN2_CY6_FUNGAL_1"/>
    <property type="match status" value="1"/>
</dbReference>
<dbReference type="GO" id="GO:0000981">
    <property type="term" value="F:DNA-binding transcription factor activity, RNA polymerase II-specific"/>
    <property type="evidence" value="ECO:0007669"/>
    <property type="project" value="InterPro"/>
</dbReference>
<sequence length="736" mass="79717">MDTTTTTSSSSSSSSVVPVDLSASSSSSTVAGPSKRAKTGCITCRLRKKRCDEAKPICATCSRLGIECLGYGAKRPKWLREKDNAKKAKLQIKQTVSSKRASRTKTSESVDLEDHSEGSRRSSDNSEINGSNNPPDPVGGLVHDESFERGTIPEEGQWLPPLSAPAATNWELPSGSTSNGGSLTDTIGSLNAIDAFVPIPHTTASFNPTPYSDHSTALATYPFPAGPSLPPPVQGVELDALWSSLFGLTDASLWATVPAHAFPPVATPPEEYTYLTPSPTAGPSMATDQFYPYFQHYLTHVLPLQYKLMGSSRCMGELVIPLASARSDVLASVSSLAALHLASQRARSRRLESSSSGRITPINGTDGNGRDRYGIDSLDVGDEDAIVAASSHNKSIAKLQFLSPQDLVSEAVIIPVLFAISYHLFSGGTTKSLRDILSVAQKCLSASLSLSPELLRDNHTHTSSPQTTPWARFPHLIQHMIWTDTIASVSQNKTSKMLPAYRKLLDHPPVEAGTNNRPLILMDKVMGADSTTLLAMVETVALSEWKEKAEKEGSLSYKELLTRASDIERLLEERAWRESHLGRSRVGAGVPGDGGPSDEIRSAMSDIFHSSAKVLLATVVNGPYPRVPEVEKAVTETLEALLRLDVEHPGSDIHRALVLPITIAGCHSDDVTQQAYFRQCFDRLGPEAKVFGNTGPALELMEEVWKRRAEADRPDVRVCWRETVVDMGWEDGILMI</sequence>
<dbReference type="Pfam" id="PF11951">
    <property type="entry name" value="Fungal_trans_2"/>
    <property type="match status" value="1"/>
</dbReference>
<feature type="compositionally biased region" description="Basic and acidic residues" evidence="3">
    <location>
        <begin position="105"/>
        <end position="124"/>
    </location>
</feature>
<dbReference type="PROSITE" id="PS50048">
    <property type="entry name" value="ZN2_CY6_FUNGAL_2"/>
    <property type="match status" value="1"/>
</dbReference>
<keyword evidence="5" id="KW-1185">Reference proteome</keyword>
<protein>
    <submittedName>
        <fullName evidence="4">Uncharacterized protein</fullName>
    </submittedName>
</protein>
<feature type="compositionally biased region" description="Low complexity" evidence="3">
    <location>
        <begin position="1"/>
        <end position="30"/>
    </location>
</feature>
<name>A0A5M6BVL3_9TREE</name>
<dbReference type="Pfam" id="PF00172">
    <property type="entry name" value="Zn_clus"/>
    <property type="match status" value="1"/>
</dbReference>